<keyword evidence="1" id="KW-0808">Transferase</keyword>
<feature type="domain" description="Glutamate-ammonia ligase adenylyltransferase repeated" evidence="8">
    <location>
        <begin position="72"/>
        <end position="275"/>
    </location>
</feature>
<evidence type="ECO:0000256" key="4">
    <source>
        <dbReference type="ARBA" id="ARBA00022840"/>
    </source>
</evidence>
<dbReference type="PANTHER" id="PTHR30621:SF0">
    <property type="entry name" value="BIFUNCTIONAL GLUTAMINE SYNTHETASE ADENYLYLTRANSFERASE_ADENYLYL-REMOVING ENZYME"/>
    <property type="match status" value="1"/>
</dbReference>
<proteinExistence type="predicted"/>
<dbReference type="PANTHER" id="PTHR30621">
    <property type="entry name" value="GLUTAMINE SYNTHETASE ADENYLYLTRANSFERASE"/>
    <property type="match status" value="1"/>
</dbReference>
<dbReference type="EMBL" id="JBFNXX010000002">
    <property type="protein sequence ID" value="MEW9918676.1"/>
    <property type="molecule type" value="Genomic_DNA"/>
</dbReference>
<evidence type="ECO:0000256" key="7">
    <source>
        <dbReference type="SAM" id="MobiDB-lite"/>
    </source>
</evidence>
<keyword evidence="4" id="KW-0067">ATP-binding</keyword>
<name>A0ABV3RIX1_9RHOB</name>
<dbReference type="GO" id="GO:0016779">
    <property type="term" value="F:nucleotidyltransferase activity"/>
    <property type="evidence" value="ECO:0007669"/>
    <property type="project" value="UniProtKB-KW"/>
</dbReference>
<feature type="compositionally biased region" description="Polar residues" evidence="7">
    <location>
        <begin position="1"/>
        <end position="11"/>
    </location>
</feature>
<dbReference type="InterPro" id="IPR013546">
    <property type="entry name" value="PII_UdlTrfase/GS_AdlTrfase"/>
</dbReference>
<evidence type="ECO:0000313" key="11">
    <source>
        <dbReference type="Proteomes" id="UP001556098"/>
    </source>
</evidence>
<dbReference type="Pfam" id="PF08335">
    <property type="entry name" value="GlnD_UR_UTase"/>
    <property type="match status" value="1"/>
</dbReference>
<evidence type="ECO:0000259" key="8">
    <source>
        <dbReference type="Pfam" id="PF03710"/>
    </source>
</evidence>
<comment type="caution">
    <text evidence="10">The sequence shown here is derived from an EMBL/GenBank/DDBJ whole genome shotgun (WGS) entry which is preliminary data.</text>
</comment>
<evidence type="ECO:0000256" key="5">
    <source>
        <dbReference type="ARBA" id="ARBA00022842"/>
    </source>
</evidence>
<gene>
    <name evidence="10" type="ORF">AB2B41_03620</name>
</gene>
<keyword evidence="5" id="KW-0460">Magnesium</keyword>
<evidence type="ECO:0000256" key="6">
    <source>
        <dbReference type="ARBA" id="ARBA00023268"/>
    </source>
</evidence>
<evidence type="ECO:0000256" key="3">
    <source>
        <dbReference type="ARBA" id="ARBA00022741"/>
    </source>
</evidence>
<dbReference type="RefSeq" id="WP_367876378.1">
    <property type="nucleotide sequence ID" value="NZ_JBFNXX010000002.1"/>
</dbReference>
<protein>
    <submittedName>
        <fullName evidence="10">Glutamine-synthetase adenylyltransferase</fullName>
    </submittedName>
</protein>
<dbReference type="Pfam" id="PF03710">
    <property type="entry name" value="GlnE"/>
    <property type="match status" value="2"/>
</dbReference>
<feature type="compositionally biased region" description="Basic and acidic residues" evidence="7">
    <location>
        <begin position="17"/>
        <end position="28"/>
    </location>
</feature>
<keyword evidence="3" id="KW-0547">Nucleotide-binding</keyword>
<feature type="domain" description="PII-uridylyltransferase/Glutamine-synthetase adenylyltransferase" evidence="9">
    <location>
        <begin position="299"/>
        <end position="439"/>
    </location>
</feature>
<evidence type="ECO:0000256" key="2">
    <source>
        <dbReference type="ARBA" id="ARBA00022695"/>
    </source>
</evidence>
<keyword evidence="11" id="KW-1185">Reference proteome</keyword>
<organism evidence="10 11">
    <name type="scientific">Sulfitobacter sediminis</name>
    <dbReference type="NCBI Taxonomy" id="3234186"/>
    <lineage>
        <taxon>Bacteria</taxon>
        <taxon>Pseudomonadati</taxon>
        <taxon>Pseudomonadota</taxon>
        <taxon>Alphaproteobacteria</taxon>
        <taxon>Rhodobacterales</taxon>
        <taxon>Roseobacteraceae</taxon>
        <taxon>Sulfitobacter</taxon>
    </lineage>
</organism>
<evidence type="ECO:0000313" key="10">
    <source>
        <dbReference type="EMBL" id="MEW9918676.1"/>
    </source>
</evidence>
<accession>A0ABV3RIX1</accession>
<feature type="domain" description="Glutamate-ammonia ligase adenylyltransferase repeated" evidence="8">
    <location>
        <begin position="530"/>
        <end position="769"/>
    </location>
</feature>
<reference evidence="10 11" key="1">
    <citation type="submission" date="2024-07" db="EMBL/GenBank/DDBJ databases">
        <title>Marimonas sp.nov., isolated from tidal-flat sediment.</title>
        <authorList>
            <person name="Jayan J.N."/>
            <person name="Lee S.S."/>
        </authorList>
    </citation>
    <scope>NUCLEOTIDE SEQUENCE [LARGE SCALE GENOMIC DNA]</scope>
    <source>
        <strain evidence="10 11">MJW-29</strain>
    </source>
</reference>
<dbReference type="InterPro" id="IPR005190">
    <property type="entry name" value="GlnE_rpt_dom"/>
</dbReference>
<dbReference type="Proteomes" id="UP001556098">
    <property type="component" value="Unassembled WGS sequence"/>
</dbReference>
<feature type="region of interest" description="Disordered" evidence="7">
    <location>
        <begin position="1"/>
        <end position="28"/>
    </location>
</feature>
<dbReference type="SUPFAM" id="SSF81301">
    <property type="entry name" value="Nucleotidyltransferase"/>
    <property type="match status" value="2"/>
</dbReference>
<dbReference type="Gene3D" id="3.30.460.10">
    <property type="entry name" value="Beta Polymerase, domain 2"/>
    <property type="match status" value="2"/>
</dbReference>
<keyword evidence="6" id="KW-0511">Multifunctional enzyme</keyword>
<dbReference type="CDD" id="cd05401">
    <property type="entry name" value="NT_GlnE_GlnD_like"/>
    <property type="match status" value="2"/>
</dbReference>
<evidence type="ECO:0000256" key="1">
    <source>
        <dbReference type="ARBA" id="ARBA00022679"/>
    </source>
</evidence>
<evidence type="ECO:0000259" key="9">
    <source>
        <dbReference type="Pfam" id="PF08335"/>
    </source>
</evidence>
<keyword evidence="2 10" id="KW-0548">Nucleotidyltransferase</keyword>
<dbReference type="InterPro" id="IPR043519">
    <property type="entry name" value="NT_sf"/>
</dbReference>
<sequence>MTSSLASQITRTPRVFDTTRAEDAKARATDAPPEVRALIVGAASCAPYLMALLEKESDWLMGAIADPMGAVQAEIAAARALELDDVGTALRRGKRRVALMTALADLGGAWSLEQVTGALTDFADAACDAALRAGLAPQIRRGKLPGMDMDDLADAGGMTVLAMGKMGAHELNYSSDIDLICLFDETRFEVDDYHEARMAFVKATRAMSATLSDLTGEGYVFRTDLRLRPDPAVTPVCMAMEAAERYYESLGRTWERAAYIKARPCAGDLKAGDRFIQSLRPFVWRRHLDFAAIQDAHDMRLAIREHKGLHGPITLPGHNMKLGRGGIREIEFFTQTRQLIAGGRDSDLRKRGTCDGLRVLAEKGWVPSDAAETLTDHYRAHRTVEHRLQMVRDAQTHDLPQTNEGFARLAAMMDMEVTDLRKELFERLSEVHEMTEGFFAASRAGAEAPKEAAHVFDTSVLDRWLSYPALRSERGAELFERLKPDLLARLARAAKPDEALLAFDGFLAGLPAGVQLFSLLKANPQLADLLIDIVSTSPALAAHLSRNAGVFDAVIGGDFFSEWPGEAGLTEILSTVLAAEPSYEAKLDGTRRWAREWHFRIGVHLLRGLIDADRAGKQYAHLARAVLAALWPVVTDQFATRHGPPPGRGAAILGMGSLGAGRLTATSDLDLMVIYEPAGVESSEGKRPLASRAYYARLTQAMITAMTAPMAQGKLYEIDMRLRPSGNQGPVATSLASFESYQKTEAWTWEHLALTRASVVAGPADVSADVTALCAEVLALPSAKAEVLQEVTEMRARIAAAKAPAGPWDAKIGPGRLQDIELMAQAGGLLGGKSACSIPDGIAAGLAEGVLDPGGAETLNLAYDACWRLQCAGRLLSAHPVESETLGQAGADFLARSLGCDNLAALEEKMTAIYGDADRVITAALPERQSA</sequence>
<dbReference type="InterPro" id="IPR023057">
    <property type="entry name" value="GlnE"/>
</dbReference>
<dbReference type="SUPFAM" id="SSF81593">
    <property type="entry name" value="Nucleotidyltransferase substrate binding subunit/domain"/>
    <property type="match status" value="2"/>
</dbReference>
<dbReference type="Gene3D" id="1.20.120.330">
    <property type="entry name" value="Nucleotidyltransferases domain 2"/>
    <property type="match status" value="2"/>
</dbReference>